<keyword evidence="2" id="KW-1185">Reference proteome</keyword>
<dbReference type="EMBL" id="CP002117">
    <property type="protein sequence ID" value="ADN34979.1"/>
    <property type="molecule type" value="Genomic_DNA"/>
</dbReference>
<reference evidence="1 2" key="1">
    <citation type="journal article" date="2010" name="Stand. Genomic Sci.">
        <title>Complete genome sequence of Methanoplanus petrolearius type strain (SEBR 4847).</title>
        <authorList>
            <person name="Brambilla E."/>
            <person name="Djao O.D."/>
            <person name="Daligault H."/>
            <person name="Lapidus A."/>
            <person name="Lucas S."/>
            <person name="Hammon N."/>
            <person name="Nolan M."/>
            <person name="Tice H."/>
            <person name="Cheng J.F."/>
            <person name="Han C."/>
            <person name="Tapia R."/>
            <person name="Goodwin L."/>
            <person name="Pitluck S."/>
            <person name="Liolios K."/>
            <person name="Ivanova N."/>
            <person name="Mavromatis K."/>
            <person name="Mikhailova N."/>
            <person name="Pati A."/>
            <person name="Chen A."/>
            <person name="Palaniappan K."/>
            <person name="Land M."/>
            <person name="Hauser L."/>
            <person name="Chang Y.J."/>
            <person name="Jeffries C.D."/>
            <person name="Rohde M."/>
            <person name="Spring S."/>
            <person name="Sikorski J."/>
            <person name="Goker M."/>
            <person name="Woyke T."/>
            <person name="Bristow J."/>
            <person name="Eisen J.A."/>
            <person name="Markowitz V."/>
            <person name="Hugenholtz P."/>
            <person name="Kyrpides N.C."/>
            <person name="Klenk H.P."/>
        </authorList>
    </citation>
    <scope>NUCLEOTIDE SEQUENCE [LARGE SCALE GENOMIC DNA]</scope>
    <source>
        <strain evidence="2">DSM 11571 / OCM 486 / SEBR 4847</strain>
    </source>
</reference>
<dbReference type="RefSeq" id="WP_013328158.1">
    <property type="nucleotide sequence ID" value="NC_014507.1"/>
</dbReference>
<dbReference type="HOGENOM" id="CLU_042700_0_0_2"/>
<dbReference type="Gene3D" id="2.40.400.10">
    <property type="entry name" value="Acetoacetate decarboxylase-like"/>
    <property type="match status" value="1"/>
</dbReference>
<dbReference type="KEGG" id="mpi:Mpet_0201"/>
<dbReference type="Proteomes" id="UP000006565">
    <property type="component" value="Chromosome"/>
</dbReference>
<organism evidence="1 2">
    <name type="scientific">Methanolacinia petrolearia (strain DSM 11571 / OCM 486 / SEBR 4847)</name>
    <name type="common">Methanoplanus petrolearius</name>
    <dbReference type="NCBI Taxonomy" id="679926"/>
    <lineage>
        <taxon>Archaea</taxon>
        <taxon>Methanobacteriati</taxon>
        <taxon>Methanobacteriota</taxon>
        <taxon>Stenosarchaea group</taxon>
        <taxon>Methanomicrobia</taxon>
        <taxon>Methanomicrobiales</taxon>
        <taxon>Methanomicrobiaceae</taxon>
        <taxon>Methanolacinia</taxon>
    </lineage>
</organism>
<dbReference type="Pfam" id="PF06314">
    <property type="entry name" value="ADC"/>
    <property type="match status" value="1"/>
</dbReference>
<accession>E1REN2</accession>
<dbReference type="STRING" id="679926.Mpet_0201"/>
<dbReference type="SUPFAM" id="SSF160104">
    <property type="entry name" value="Acetoacetate decarboxylase-like"/>
    <property type="match status" value="1"/>
</dbReference>
<dbReference type="InterPro" id="IPR010451">
    <property type="entry name" value="Acetoacetate_decarboxylase"/>
</dbReference>
<proteinExistence type="predicted"/>
<dbReference type="AlphaFoldDB" id="E1REN2"/>
<evidence type="ECO:0000313" key="1">
    <source>
        <dbReference type="EMBL" id="ADN34979.1"/>
    </source>
</evidence>
<protein>
    <submittedName>
        <fullName evidence="1">Acetoacetate decarboxylase</fullName>
    </submittedName>
</protein>
<gene>
    <name evidence="1" type="ordered locus">Mpet_0201</name>
</gene>
<dbReference type="OrthoDB" id="104634at2157"/>
<evidence type="ECO:0000313" key="2">
    <source>
        <dbReference type="Proteomes" id="UP000006565"/>
    </source>
</evidence>
<dbReference type="GeneID" id="9742644"/>
<sequence>MFRLQDDFTYLMPVHFGGGRFTPDRVVRQRTTTLAMTYETDRGLLEQYIPEGFELISPEVQVIFSKFTEIDWMQGGQYNLVNVASPVRFSGQKDDLEGSYTLVVWENRTAPILGGREQTGIPKIYADIEDLHILRPHYMTNASYEGSTFLNLEFEAEEEITGVEMDAMRSGFSSVNAIGWRYIPKVGAPGAELSQFVLYPQGMKVEHAVAGKGSLKWTTLTPMQNPAQYYIVNSLAALPVEKIKQSVLFEGETFLHAMGARVIE</sequence>
<dbReference type="eggNOG" id="arCOG06930">
    <property type="taxonomic scope" value="Archaea"/>
</dbReference>
<dbReference type="InterPro" id="IPR023375">
    <property type="entry name" value="ADC_dom_sf"/>
</dbReference>
<dbReference type="GO" id="GO:0016829">
    <property type="term" value="F:lyase activity"/>
    <property type="evidence" value="ECO:0007669"/>
    <property type="project" value="InterPro"/>
</dbReference>
<name>E1REN2_METP4</name>